<evidence type="ECO:0000259" key="1">
    <source>
        <dbReference type="Pfam" id="PF00561"/>
    </source>
</evidence>
<dbReference type="PANTHER" id="PTHR43139">
    <property type="entry name" value="SI:DKEY-122A22.2"/>
    <property type="match status" value="1"/>
</dbReference>
<keyword evidence="2" id="KW-0378">Hydrolase</keyword>
<dbReference type="GO" id="GO:0047372">
    <property type="term" value="F:monoacylglycerol lipase activity"/>
    <property type="evidence" value="ECO:0007669"/>
    <property type="project" value="UniProtKB-EC"/>
</dbReference>
<evidence type="ECO:0000313" key="3">
    <source>
        <dbReference type="Proteomes" id="UP000238479"/>
    </source>
</evidence>
<protein>
    <submittedName>
        <fullName evidence="2">Putative acylglycerol lipase</fullName>
        <ecNumber evidence="2">3.1.1.23</ecNumber>
    </submittedName>
</protein>
<dbReference type="Proteomes" id="UP000238479">
    <property type="component" value="Chromosome 6"/>
</dbReference>
<dbReference type="Gramene" id="PRQ23685">
    <property type="protein sequence ID" value="PRQ23685"/>
    <property type="gene ID" value="RchiOBHm_Chr6g0264071"/>
</dbReference>
<dbReference type="InterPro" id="IPR029058">
    <property type="entry name" value="AB_hydrolase_fold"/>
</dbReference>
<dbReference type="InterPro" id="IPR052370">
    <property type="entry name" value="Meta-cleavage_hydrolase"/>
</dbReference>
<keyword evidence="3" id="KW-1185">Reference proteome</keyword>
<dbReference type="Gene3D" id="3.40.50.1820">
    <property type="entry name" value="alpha/beta hydrolase"/>
    <property type="match status" value="1"/>
</dbReference>
<dbReference type="PRINTS" id="PR00412">
    <property type="entry name" value="EPOXHYDRLASE"/>
</dbReference>
<dbReference type="EMBL" id="PDCK01000044">
    <property type="protein sequence ID" value="PRQ23685.1"/>
    <property type="molecule type" value="Genomic_DNA"/>
</dbReference>
<gene>
    <name evidence="2" type="ORF">RchiOBHm_Chr6g0264071</name>
</gene>
<reference evidence="2 3" key="1">
    <citation type="journal article" date="2018" name="Nat. Genet.">
        <title>The Rosa genome provides new insights in the design of modern roses.</title>
        <authorList>
            <person name="Bendahmane M."/>
        </authorList>
    </citation>
    <scope>NUCLEOTIDE SEQUENCE [LARGE SCALE GENOMIC DNA]</scope>
    <source>
        <strain evidence="3">cv. Old Blush</strain>
    </source>
</reference>
<dbReference type="AlphaFoldDB" id="A0A2P6PP32"/>
<dbReference type="PANTHER" id="PTHR43139:SF22">
    <property type="entry name" value="AB HYDROLASE-1 DOMAIN-CONTAINING PROTEIN"/>
    <property type="match status" value="1"/>
</dbReference>
<proteinExistence type="predicted"/>
<dbReference type="OMA" id="LHKRIWL"/>
<name>A0A2P6PP32_ROSCH</name>
<dbReference type="OrthoDB" id="6431331at2759"/>
<feature type="domain" description="AB hydrolase-1" evidence="1">
    <location>
        <begin position="49"/>
        <end position="281"/>
    </location>
</feature>
<dbReference type="STRING" id="74649.A0A2P6PP32"/>
<accession>A0A2P6PP32</accession>
<dbReference type="EC" id="3.1.1.23" evidence="2"/>
<dbReference type="InterPro" id="IPR000639">
    <property type="entry name" value="Epox_hydrolase-like"/>
</dbReference>
<sequence>MGNIFAIYKPILHGLMKLAGVRPQTLEIEPGTVMNFWVPTETNSKKSKPAVVFLHGFAEDGIMTWQFQVLSLARYYAVYVPDLIFFGGSITDKPHRSPEFQAECVAKGLRKLGVERCTLVGLSYGGMVGFKMAELYPDLVAAFVVTCSVMALNESVSDAGLGRIGFSRWSDYLLPGSVKGVRNIFEIAAYKFPHLPDWVYRHYLEAMFDNRREREELLEALVISDEDFTVANYPQRVYLLWGANDKIFDIESASNLNKQLGNNASVYHIEKAGHLVQLERPFVYNSQLKKFLASLSEDVHQD</sequence>
<dbReference type="InterPro" id="IPR000073">
    <property type="entry name" value="AB_hydrolase_1"/>
</dbReference>
<evidence type="ECO:0000313" key="2">
    <source>
        <dbReference type="EMBL" id="PRQ23685.1"/>
    </source>
</evidence>
<dbReference type="PRINTS" id="PR00111">
    <property type="entry name" value="ABHYDROLASE"/>
</dbReference>
<comment type="caution">
    <text evidence="2">The sequence shown here is derived from an EMBL/GenBank/DDBJ whole genome shotgun (WGS) entry which is preliminary data.</text>
</comment>
<dbReference type="SUPFAM" id="SSF53474">
    <property type="entry name" value="alpha/beta-Hydrolases"/>
    <property type="match status" value="1"/>
</dbReference>
<dbReference type="Pfam" id="PF00561">
    <property type="entry name" value="Abhydrolase_1"/>
    <property type="match status" value="1"/>
</dbReference>
<organism evidence="2 3">
    <name type="scientific">Rosa chinensis</name>
    <name type="common">China rose</name>
    <dbReference type="NCBI Taxonomy" id="74649"/>
    <lineage>
        <taxon>Eukaryota</taxon>
        <taxon>Viridiplantae</taxon>
        <taxon>Streptophyta</taxon>
        <taxon>Embryophyta</taxon>
        <taxon>Tracheophyta</taxon>
        <taxon>Spermatophyta</taxon>
        <taxon>Magnoliopsida</taxon>
        <taxon>eudicotyledons</taxon>
        <taxon>Gunneridae</taxon>
        <taxon>Pentapetalae</taxon>
        <taxon>rosids</taxon>
        <taxon>fabids</taxon>
        <taxon>Rosales</taxon>
        <taxon>Rosaceae</taxon>
        <taxon>Rosoideae</taxon>
        <taxon>Rosoideae incertae sedis</taxon>
        <taxon>Rosa</taxon>
    </lineage>
</organism>